<feature type="binding site" evidence="8">
    <location>
        <position position="82"/>
    </location>
    <ligand>
        <name>substrate</name>
    </ligand>
</feature>
<evidence type="ECO:0000256" key="7">
    <source>
        <dbReference type="ARBA" id="ARBA00022840"/>
    </source>
</evidence>
<dbReference type="InterPro" id="IPR037528">
    <property type="entry name" value="ArgB"/>
</dbReference>
<evidence type="ECO:0000256" key="1">
    <source>
        <dbReference type="ARBA" id="ARBA00004828"/>
    </source>
</evidence>
<keyword evidence="4 8" id="KW-0808">Transferase</keyword>
<evidence type="ECO:0000259" key="9">
    <source>
        <dbReference type="Pfam" id="PF00696"/>
    </source>
</evidence>
<feature type="domain" description="Aspartate/glutamate/uridylate kinase" evidence="9">
    <location>
        <begin position="21"/>
        <end position="268"/>
    </location>
</feature>
<dbReference type="InterPro" id="IPR041727">
    <property type="entry name" value="NAGK-C"/>
</dbReference>
<keyword evidence="2 8" id="KW-0055">Arginine biosynthesis</keyword>
<dbReference type="PIRSF" id="PIRSF000728">
    <property type="entry name" value="NAGK"/>
    <property type="match status" value="1"/>
</dbReference>
<evidence type="ECO:0000256" key="3">
    <source>
        <dbReference type="ARBA" id="ARBA00022605"/>
    </source>
</evidence>
<evidence type="ECO:0000256" key="5">
    <source>
        <dbReference type="ARBA" id="ARBA00022741"/>
    </source>
</evidence>
<dbReference type="AlphaFoldDB" id="A0A1Y3GFU1"/>
<comment type="catalytic activity">
    <reaction evidence="8">
        <text>N-acetyl-L-glutamate + ATP = N-acetyl-L-glutamyl 5-phosphate + ADP</text>
        <dbReference type="Rhea" id="RHEA:14629"/>
        <dbReference type="ChEBI" id="CHEBI:30616"/>
        <dbReference type="ChEBI" id="CHEBI:44337"/>
        <dbReference type="ChEBI" id="CHEBI:57936"/>
        <dbReference type="ChEBI" id="CHEBI:456216"/>
        <dbReference type="EC" id="2.7.2.8"/>
    </reaction>
</comment>
<keyword evidence="5 8" id="KW-0547">Nucleotide-binding</keyword>
<feature type="binding site" evidence="8">
    <location>
        <position position="186"/>
    </location>
    <ligand>
        <name>substrate</name>
    </ligand>
</feature>
<evidence type="ECO:0000256" key="2">
    <source>
        <dbReference type="ARBA" id="ARBA00022571"/>
    </source>
</evidence>
<keyword evidence="6 8" id="KW-0418">Kinase</keyword>
<keyword evidence="8" id="KW-0963">Cytoplasm</keyword>
<dbReference type="Gene3D" id="3.40.1160.10">
    <property type="entry name" value="Acetylglutamate kinase-like"/>
    <property type="match status" value="1"/>
</dbReference>
<sequence length="292" mass="31659">MKRENILVEALPYIRKLHGSKVVVKCGGHAIVNEETMENIIKDIVLLRYIGIEVILVHGGGPEISRVMNELGIKPKIVDGLRITDEKTMEVVRMVLIGNVGTELVSKIGSYGGKGIGLSGKDGRLFTAIKKGKKKVIVEGVEKEIDLGYVGEIDSVDPEMIEVVSSKGYIPVISPIAVDDEGRSLNVNADTVAGEIAINIGAKKLIMMTNVDGVMEDPDDEDSIFSKMTPEYAENLKDEGVVEGGMIPKVDSCMKAVRNDVEKAHILNGERPHSLLLELFTDEGVGTMIHKG</sequence>
<dbReference type="FunFam" id="3.40.1160.10:FF:000004">
    <property type="entry name" value="Acetylglutamate kinase"/>
    <property type="match status" value="1"/>
</dbReference>
<reference evidence="10 11" key="1">
    <citation type="submission" date="2016-12" db="EMBL/GenBank/DDBJ databases">
        <title>Discovery of methanogenic haloarchaea.</title>
        <authorList>
            <person name="Sorokin D.Y."/>
            <person name="Makarova K.S."/>
            <person name="Abbas B."/>
            <person name="Ferrer M."/>
            <person name="Golyshin P.N."/>
        </authorList>
    </citation>
    <scope>NUCLEOTIDE SEQUENCE [LARGE SCALE GENOMIC DNA]</scope>
    <source>
        <strain evidence="10">AMET1</strain>
    </source>
</reference>
<keyword evidence="7 8" id="KW-0067">ATP-binding</keyword>
<keyword evidence="11" id="KW-1185">Reference proteome</keyword>
<comment type="subcellular location">
    <subcellularLocation>
        <location evidence="8">Cytoplasm</location>
    </subcellularLocation>
</comment>
<dbReference type="OrthoDB" id="6816at2157"/>
<dbReference type="EMBL" id="MRZU01000003">
    <property type="protein sequence ID" value="OUJ19064.1"/>
    <property type="molecule type" value="Genomic_DNA"/>
</dbReference>
<feature type="site" description="Transition state stabilizer" evidence="8">
    <location>
        <position position="25"/>
    </location>
</feature>
<dbReference type="PANTHER" id="PTHR23342">
    <property type="entry name" value="N-ACETYLGLUTAMATE SYNTHASE"/>
    <property type="match status" value="1"/>
</dbReference>
<dbReference type="Proteomes" id="UP000195137">
    <property type="component" value="Unassembled WGS sequence"/>
</dbReference>
<evidence type="ECO:0000256" key="8">
    <source>
        <dbReference type="HAMAP-Rule" id="MF_00082"/>
    </source>
</evidence>
<dbReference type="InterPro" id="IPR004662">
    <property type="entry name" value="AcgluKinase_fam"/>
</dbReference>
<dbReference type="NCBIfam" id="TIGR00761">
    <property type="entry name" value="argB"/>
    <property type="match status" value="1"/>
</dbReference>
<gene>
    <name evidence="8" type="primary">argB</name>
    <name evidence="10" type="ORF">AMET1_0716</name>
</gene>
<dbReference type="InterPro" id="IPR036393">
    <property type="entry name" value="AceGlu_kinase-like_sf"/>
</dbReference>
<evidence type="ECO:0000256" key="4">
    <source>
        <dbReference type="ARBA" id="ARBA00022679"/>
    </source>
</evidence>
<dbReference type="GO" id="GO:0042450">
    <property type="term" value="P:L-arginine biosynthetic process via ornithine"/>
    <property type="evidence" value="ECO:0007669"/>
    <property type="project" value="UniProtKB-UniRule"/>
</dbReference>
<comment type="similarity">
    <text evidence="8">Belongs to the acetylglutamate kinase family. ArgB subfamily.</text>
</comment>
<protein>
    <recommendedName>
        <fullName evidence="8">Acetylglutamate kinase</fullName>
        <ecNumber evidence="8">2.7.2.8</ecNumber>
    </recommendedName>
    <alternativeName>
        <fullName evidence="8">N-acetyl-L-glutamate 5-phosphotransferase</fullName>
    </alternativeName>
    <alternativeName>
        <fullName evidence="8">NAG kinase</fullName>
        <shortName evidence="8">NAGK</shortName>
    </alternativeName>
</protein>
<dbReference type="HAMAP" id="MF_00082">
    <property type="entry name" value="ArgB"/>
    <property type="match status" value="1"/>
</dbReference>
<dbReference type="GO" id="GO:0005524">
    <property type="term" value="F:ATP binding"/>
    <property type="evidence" value="ECO:0007669"/>
    <property type="project" value="UniProtKB-UniRule"/>
</dbReference>
<feature type="site" description="Transition state stabilizer" evidence="8">
    <location>
        <position position="249"/>
    </location>
</feature>
<evidence type="ECO:0000313" key="11">
    <source>
        <dbReference type="Proteomes" id="UP000195137"/>
    </source>
</evidence>
<dbReference type="PRINTS" id="PR01469">
    <property type="entry name" value="CARBMTKINASE"/>
</dbReference>
<dbReference type="SUPFAM" id="SSF53633">
    <property type="entry name" value="Carbamate kinase-like"/>
    <property type="match status" value="1"/>
</dbReference>
<organism evidence="10 11">
    <name type="scientific">Methanonatronarchaeum thermophilum</name>
    <dbReference type="NCBI Taxonomy" id="1927129"/>
    <lineage>
        <taxon>Archaea</taxon>
        <taxon>Methanobacteriati</taxon>
        <taxon>Methanobacteriota</taxon>
        <taxon>Methanonatronarchaeia</taxon>
        <taxon>Methanonatronarchaeales</taxon>
        <taxon>Methanonatronarchaeaceae</taxon>
        <taxon>Methanonatronarchaeum</taxon>
    </lineage>
</organism>
<comment type="function">
    <text evidence="8">Catalyzes the ATP-dependent phosphorylation of N-acetyl-L-glutamate.</text>
</comment>
<dbReference type="CDD" id="cd04250">
    <property type="entry name" value="AAK_NAGK-C"/>
    <property type="match status" value="1"/>
</dbReference>
<feature type="binding site" evidence="8">
    <location>
        <begin position="60"/>
        <end position="61"/>
    </location>
    <ligand>
        <name>substrate</name>
    </ligand>
</feature>
<comment type="pathway">
    <text evidence="1 8">Amino-acid biosynthesis; L-arginine biosynthesis; N(2)-acetyl-L-ornithine from L-glutamate: step 2/4.</text>
</comment>
<comment type="caution">
    <text evidence="10">The sequence shown here is derived from an EMBL/GenBank/DDBJ whole genome shotgun (WGS) entry which is preliminary data.</text>
</comment>
<dbReference type="GO" id="GO:0005737">
    <property type="term" value="C:cytoplasm"/>
    <property type="evidence" value="ECO:0007669"/>
    <property type="project" value="UniProtKB-SubCell"/>
</dbReference>
<dbReference type="InterPro" id="IPR001048">
    <property type="entry name" value="Asp/Glu/Uridylate_kinase"/>
</dbReference>
<dbReference type="Pfam" id="PF00696">
    <property type="entry name" value="AA_kinase"/>
    <property type="match status" value="1"/>
</dbReference>
<evidence type="ECO:0000313" key="10">
    <source>
        <dbReference type="EMBL" id="OUJ19064.1"/>
    </source>
</evidence>
<dbReference type="EC" id="2.7.2.8" evidence="8"/>
<dbReference type="GO" id="GO:0003991">
    <property type="term" value="F:acetylglutamate kinase activity"/>
    <property type="evidence" value="ECO:0007669"/>
    <property type="project" value="UniProtKB-UniRule"/>
</dbReference>
<keyword evidence="3 8" id="KW-0028">Amino-acid biosynthesis</keyword>
<dbReference type="RefSeq" id="WP_086637110.1">
    <property type="nucleotide sequence ID" value="NZ_MRZU01000003.1"/>
</dbReference>
<dbReference type="PANTHER" id="PTHR23342:SF0">
    <property type="entry name" value="N-ACETYLGLUTAMATE SYNTHASE, MITOCHONDRIAL"/>
    <property type="match status" value="1"/>
</dbReference>
<dbReference type="UniPathway" id="UPA00068">
    <property type="reaction ID" value="UER00107"/>
</dbReference>
<evidence type="ECO:0000256" key="6">
    <source>
        <dbReference type="ARBA" id="ARBA00022777"/>
    </source>
</evidence>
<accession>A0A1Y3GFU1</accession>
<name>A0A1Y3GFU1_9EURY</name>
<proteinExistence type="inferred from homology"/>